<evidence type="ECO:0000313" key="3">
    <source>
        <dbReference type="Proteomes" id="UP001157006"/>
    </source>
</evidence>
<dbReference type="Pfam" id="PF03478">
    <property type="entry name" value="Beta-prop_KIB1-4"/>
    <property type="match status" value="1"/>
</dbReference>
<proteinExistence type="predicted"/>
<evidence type="ECO:0000313" key="2">
    <source>
        <dbReference type="EMBL" id="CAI8596157.1"/>
    </source>
</evidence>
<reference evidence="2 3" key="1">
    <citation type="submission" date="2023-01" db="EMBL/GenBank/DDBJ databases">
        <authorList>
            <person name="Kreplak J."/>
        </authorList>
    </citation>
    <scope>NUCLEOTIDE SEQUENCE [LARGE SCALE GENOMIC DNA]</scope>
</reference>
<protein>
    <recommendedName>
        <fullName evidence="1">F-box domain-containing protein</fullName>
    </recommendedName>
</protein>
<dbReference type="Gene3D" id="1.20.1280.50">
    <property type="match status" value="1"/>
</dbReference>
<dbReference type="InterPro" id="IPR001810">
    <property type="entry name" value="F-box_dom"/>
</dbReference>
<organism evidence="2 3">
    <name type="scientific">Vicia faba</name>
    <name type="common">Broad bean</name>
    <name type="synonym">Faba vulgaris</name>
    <dbReference type="NCBI Taxonomy" id="3906"/>
    <lineage>
        <taxon>Eukaryota</taxon>
        <taxon>Viridiplantae</taxon>
        <taxon>Streptophyta</taxon>
        <taxon>Embryophyta</taxon>
        <taxon>Tracheophyta</taxon>
        <taxon>Spermatophyta</taxon>
        <taxon>Magnoliopsida</taxon>
        <taxon>eudicotyledons</taxon>
        <taxon>Gunneridae</taxon>
        <taxon>Pentapetalae</taxon>
        <taxon>rosids</taxon>
        <taxon>fabids</taxon>
        <taxon>Fabales</taxon>
        <taxon>Fabaceae</taxon>
        <taxon>Papilionoideae</taxon>
        <taxon>50 kb inversion clade</taxon>
        <taxon>NPAAA clade</taxon>
        <taxon>Hologalegina</taxon>
        <taxon>IRL clade</taxon>
        <taxon>Fabeae</taxon>
        <taxon>Vicia</taxon>
    </lineage>
</organism>
<dbReference type="EMBL" id="OX451737">
    <property type="protein sequence ID" value="CAI8596157.1"/>
    <property type="molecule type" value="Genomic_DNA"/>
</dbReference>
<dbReference type="Pfam" id="PF00646">
    <property type="entry name" value="F-box"/>
    <property type="match status" value="1"/>
</dbReference>
<sequence length="413" mass="46588">MADWSQLPKDLLHLISQKLNSHFYQLRFRSVCSSWRSSTPQNHHHHLNLPPKFPIPSNNHDSTFPLSKRTLFLISPPPNPHTLQPWLIKIGPDSRDQTRLWHPLSRDKQFSIHSPNSIDFNHLPVIDLGCEFVIGNFPSQSSSLPPNNSLYMEKVVVFEADADTWQIGKGRCSILLTIHISGKLAVFRCGDERSDDRCDEKWMIIPDMLTPYDDVCVYKGRPFAVDSTGRAVVVGPDLSVEMVAGPVFGGDKKFLVESEGDLLLVDKYLSCLVNCLRDDVDGGGGGGDGGGFYEIGHGYLDGEFYEIGRERAVRFDVFRLDEKRKKWVEVKSLEDRVLFLGEDCAFSASALDLRIGYGNCVIFRDDVYSDSQSSELGVGVFQFGRFRIAPLSCFPCYSMFFWPPPEWVGVGLR</sequence>
<dbReference type="PANTHER" id="PTHR47123">
    <property type="entry name" value="F-BOX PROTEIN SKIP23"/>
    <property type="match status" value="1"/>
</dbReference>
<accession>A0AAV0ZH92</accession>
<feature type="domain" description="F-box" evidence="1">
    <location>
        <begin position="7"/>
        <end position="48"/>
    </location>
</feature>
<name>A0AAV0ZH92_VICFA</name>
<dbReference type="PANTHER" id="PTHR47123:SF15">
    <property type="entry name" value="F-BOX PROTEIN SKIP23"/>
    <property type="match status" value="1"/>
</dbReference>
<evidence type="ECO:0000259" key="1">
    <source>
        <dbReference type="SMART" id="SM00256"/>
    </source>
</evidence>
<dbReference type="AlphaFoldDB" id="A0AAV0ZH92"/>
<dbReference type="InterPro" id="IPR051304">
    <property type="entry name" value="SCF_F-box_domain"/>
</dbReference>
<dbReference type="SMART" id="SM00256">
    <property type="entry name" value="FBOX"/>
    <property type="match status" value="1"/>
</dbReference>
<keyword evidence="3" id="KW-1185">Reference proteome</keyword>
<gene>
    <name evidence="2" type="ORF">VFH_II021280</name>
</gene>
<dbReference type="Proteomes" id="UP001157006">
    <property type="component" value="Chromosome 2"/>
</dbReference>
<dbReference type="InterPro" id="IPR005174">
    <property type="entry name" value="KIB1-4_b-propeller"/>
</dbReference>